<evidence type="ECO:0000313" key="1">
    <source>
        <dbReference type="EMBL" id="ETK93485.1"/>
    </source>
</evidence>
<gene>
    <name evidence="1" type="ORF">L915_03353</name>
</gene>
<proteinExistence type="predicted"/>
<name>W2HFZ1_PHYNI</name>
<dbReference type="VEuPathDB" id="FungiDB:PPTG_10030"/>
<organism evidence="1">
    <name type="scientific">Phytophthora nicotianae</name>
    <name type="common">Potato buckeye rot agent</name>
    <name type="synonym">Phytophthora parasitica</name>
    <dbReference type="NCBI Taxonomy" id="4792"/>
    <lineage>
        <taxon>Eukaryota</taxon>
        <taxon>Sar</taxon>
        <taxon>Stramenopiles</taxon>
        <taxon>Oomycota</taxon>
        <taxon>Peronosporomycetes</taxon>
        <taxon>Peronosporales</taxon>
        <taxon>Peronosporaceae</taxon>
        <taxon>Phytophthora</taxon>
    </lineage>
</organism>
<dbReference type="EMBL" id="KI684925">
    <property type="protein sequence ID" value="ETK93485.1"/>
    <property type="molecule type" value="Genomic_DNA"/>
</dbReference>
<sequence length="190" mass="20979">MSFPLPTGFDPSKMMEYLASLPEDRQMELLQGAMGKVGAYQEKAQQSRTREGLIKRFKEARARFVRPGGAFADELKVGQIKPDGVQVSFSNTNAKPNLDMKPLKSLKPMLGKELVVGTTHRGRYLCGWVAIDDAFFGIASSSLLLEDVTGKLVEIAAYGLVDPNLPQFERQHALASRFPKGQPIIVRTVL</sequence>
<dbReference type="Proteomes" id="UP000053236">
    <property type="component" value="Unassembled WGS sequence"/>
</dbReference>
<protein>
    <submittedName>
        <fullName evidence="1">Uncharacterized protein</fullName>
    </submittedName>
</protein>
<dbReference type="AlphaFoldDB" id="W2HFZ1"/>
<accession>W2HFZ1</accession>
<reference evidence="1" key="1">
    <citation type="submission" date="2013-11" db="EMBL/GenBank/DDBJ databases">
        <title>The Genome Sequence of Phytophthora parasitica CJ02B3.</title>
        <authorList>
            <consortium name="The Broad Institute Genomics Platform"/>
            <person name="Russ C."/>
            <person name="Tyler B."/>
            <person name="Panabieres F."/>
            <person name="Shan W."/>
            <person name="Tripathy S."/>
            <person name="Grunwald N."/>
            <person name="Machado M."/>
            <person name="Johnson C.S."/>
            <person name="Arredondo F."/>
            <person name="Hong C."/>
            <person name="Coffey M."/>
            <person name="Young S.K."/>
            <person name="Zeng Q."/>
            <person name="Gargeya S."/>
            <person name="Fitzgerald M."/>
            <person name="Abouelleil A."/>
            <person name="Alvarado L."/>
            <person name="Chapman S.B."/>
            <person name="Gainer-Dewar J."/>
            <person name="Goldberg J."/>
            <person name="Griggs A."/>
            <person name="Gujja S."/>
            <person name="Hansen M."/>
            <person name="Howarth C."/>
            <person name="Imamovic A."/>
            <person name="Ireland A."/>
            <person name="Larimer J."/>
            <person name="McCowan C."/>
            <person name="Murphy C."/>
            <person name="Pearson M."/>
            <person name="Poon T.W."/>
            <person name="Priest M."/>
            <person name="Roberts A."/>
            <person name="Saif S."/>
            <person name="Shea T."/>
            <person name="Sykes S."/>
            <person name="Wortman J."/>
            <person name="Nusbaum C."/>
            <person name="Birren B."/>
        </authorList>
    </citation>
    <scope>NUCLEOTIDE SEQUENCE [LARGE SCALE GENOMIC DNA]</scope>
    <source>
        <strain evidence="1">CJ02B3</strain>
    </source>
</reference>